<feature type="transmembrane region" description="Helical" evidence="1">
    <location>
        <begin position="16"/>
        <end position="36"/>
    </location>
</feature>
<gene>
    <name evidence="2" type="ORF">DC487_05945</name>
</gene>
<reference evidence="2 3" key="1">
    <citation type="submission" date="2018-04" db="EMBL/GenBank/DDBJ databases">
        <title>Sphingobacterium cortibacter sp. nov.</title>
        <authorList>
            <person name="Li Y."/>
        </authorList>
    </citation>
    <scope>NUCLEOTIDE SEQUENCE [LARGE SCALE GENOMIC DNA]</scope>
    <source>
        <strain evidence="2 3">2c-3</strain>
    </source>
</reference>
<name>A0A2T8HJE2_9SPHI</name>
<keyword evidence="1" id="KW-0472">Membrane</keyword>
<comment type="caution">
    <text evidence="2">The sequence shown here is derived from an EMBL/GenBank/DDBJ whole genome shotgun (WGS) entry which is preliminary data.</text>
</comment>
<proteinExistence type="predicted"/>
<protein>
    <submittedName>
        <fullName evidence="2">Uncharacterized protein</fullName>
    </submittedName>
</protein>
<evidence type="ECO:0000256" key="1">
    <source>
        <dbReference type="SAM" id="Phobius"/>
    </source>
</evidence>
<organism evidence="2 3">
    <name type="scientific">Sphingobacterium corticibacter</name>
    <dbReference type="NCBI Taxonomy" id="2171749"/>
    <lineage>
        <taxon>Bacteria</taxon>
        <taxon>Pseudomonadati</taxon>
        <taxon>Bacteroidota</taxon>
        <taxon>Sphingobacteriia</taxon>
        <taxon>Sphingobacteriales</taxon>
        <taxon>Sphingobacteriaceae</taxon>
        <taxon>Sphingobacterium</taxon>
    </lineage>
</organism>
<dbReference type="AlphaFoldDB" id="A0A2T8HJE2"/>
<evidence type="ECO:0000313" key="3">
    <source>
        <dbReference type="Proteomes" id="UP000245627"/>
    </source>
</evidence>
<dbReference type="OrthoDB" id="713022at2"/>
<feature type="transmembrane region" description="Helical" evidence="1">
    <location>
        <begin position="48"/>
        <end position="71"/>
    </location>
</feature>
<dbReference type="EMBL" id="QDKG01000002">
    <property type="protein sequence ID" value="PVH25490.1"/>
    <property type="molecule type" value="Genomic_DNA"/>
</dbReference>
<sequence>MGWATKKSRVWELRQLTLTFLSILMFVPFLHIHPFVMMSQASKSKVRLWYVMAWVLLAVEVALFGSFIYFFGSFSRGMLLTIAGSSVSYIVGNGMLLNQAKPFLQRLELGEVRPLKWISSPNGQKQRELKAPVLDTPQLFIERLLHWRKQINNRVLHQDIDKIIRLFHLMEKKDIREAEKFLVRHSTVVNVLIQYDELENSNLRNAVTDKSKEKLVHVVRQAAVAIEQEVTEQFRMGMLEISAETDVYLQTLKSRNLLKD</sequence>
<dbReference type="RefSeq" id="WP_133228425.1">
    <property type="nucleotide sequence ID" value="NZ_QDKG01000002.1"/>
</dbReference>
<dbReference type="Proteomes" id="UP000245627">
    <property type="component" value="Unassembled WGS sequence"/>
</dbReference>
<keyword evidence="1" id="KW-0812">Transmembrane</keyword>
<keyword evidence="3" id="KW-1185">Reference proteome</keyword>
<evidence type="ECO:0000313" key="2">
    <source>
        <dbReference type="EMBL" id="PVH25490.1"/>
    </source>
</evidence>
<keyword evidence="1" id="KW-1133">Transmembrane helix</keyword>
<accession>A0A2T8HJE2</accession>